<dbReference type="Pfam" id="PF01339">
    <property type="entry name" value="CheB_methylest"/>
    <property type="match status" value="1"/>
</dbReference>
<dbReference type="Pfam" id="PF13596">
    <property type="entry name" value="PAS_10"/>
    <property type="match status" value="1"/>
</dbReference>
<dbReference type="SUPFAM" id="SSF55874">
    <property type="entry name" value="ATPase domain of HSP90 chaperone/DNA topoisomerase II/histidine kinase"/>
    <property type="match status" value="1"/>
</dbReference>
<dbReference type="GO" id="GO:0032259">
    <property type="term" value="P:methylation"/>
    <property type="evidence" value="ECO:0007669"/>
    <property type="project" value="UniProtKB-KW"/>
</dbReference>
<dbReference type="Pfam" id="PF03705">
    <property type="entry name" value="CheR_N"/>
    <property type="match status" value="1"/>
</dbReference>
<dbReference type="InterPro" id="IPR035965">
    <property type="entry name" value="PAS-like_dom_sf"/>
</dbReference>
<evidence type="ECO:0000259" key="11">
    <source>
        <dbReference type="PROSITE" id="PS50123"/>
    </source>
</evidence>
<feature type="domain" description="PAC" evidence="9">
    <location>
        <begin position="932"/>
        <end position="984"/>
    </location>
</feature>
<dbReference type="Gene3D" id="3.30.450.20">
    <property type="entry name" value="PAS domain"/>
    <property type="match status" value="2"/>
</dbReference>
<dbReference type="PROSITE" id="PS50113">
    <property type="entry name" value="PAC"/>
    <property type="match status" value="1"/>
</dbReference>
<protein>
    <submittedName>
        <fullName evidence="12">Two-component system CheB/CheR fusion protein</fullName>
        <ecNumber evidence="12">2.1.1.80</ecNumber>
        <ecNumber evidence="12">3.1.1.61</ecNumber>
    </submittedName>
</protein>
<dbReference type="SUPFAM" id="SSF47757">
    <property type="entry name" value="Chemotaxis receptor methyltransferase CheR, N-terminal domain"/>
    <property type="match status" value="1"/>
</dbReference>
<feature type="coiled-coil region" evidence="7">
    <location>
        <begin position="653"/>
        <end position="722"/>
    </location>
</feature>
<dbReference type="RefSeq" id="WP_309727165.1">
    <property type="nucleotide sequence ID" value="NZ_JAVDQA010000002.1"/>
</dbReference>
<dbReference type="PROSITE" id="PS50123">
    <property type="entry name" value="CHER"/>
    <property type="match status" value="1"/>
</dbReference>
<dbReference type="InterPro" id="IPR035909">
    <property type="entry name" value="CheB_C"/>
</dbReference>
<dbReference type="SUPFAM" id="SSF55785">
    <property type="entry name" value="PYP-like sensor domain (PAS domain)"/>
    <property type="match status" value="1"/>
</dbReference>
<keyword evidence="6 12" id="KW-0378">Hydrolase</keyword>
<dbReference type="NCBIfam" id="TIGR00229">
    <property type="entry name" value="sensory_box"/>
    <property type="match status" value="1"/>
</dbReference>
<dbReference type="EC" id="3.1.1.61" evidence="12"/>
<dbReference type="InterPro" id="IPR036804">
    <property type="entry name" value="CheR_N_sf"/>
</dbReference>
<evidence type="ECO:0000256" key="2">
    <source>
        <dbReference type="ARBA" id="ARBA00001541"/>
    </source>
</evidence>
<dbReference type="Pfam" id="PF13426">
    <property type="entry name" value="PAS_9"/>
    <property type="match status" value="1"/>
</dbReference>
<keyword evidence="6" id="KW-0145">Chemotaxis</keyword>
<dbReference type="EC" id="2.1.1.80" evidence="12"/>
<comment type="catalytic activity">
    <reaction evidence="1">
        <text>ATP + protein L-histidine = ADP + protein N-phospho-L-histidine.</text>
        <dbReference type="EC" id="2.7.13.3"/>
    </reaction>
</comment>
<dbReference type="SMART" id="SM00387">
    <property type="entry name" value="HATPase_c"/>
    <property type="match status" value="1"/>
</dbReference>
<dbReference type="CDD" id="cd00130">
    <property type="entry name" value="PAS"/>
    <property type="match status" value="1"/>
</dbReference>
<dbReference type="SUPFAM" id="SSF53335">
    <property type="entry name" value="S-adenosyl-L-methionine-dependent methyltransferases"/>
    <property type="match status" value="1"/>
</dbReference>
<gene>
    <name evidence="12" type="ORF">GGR31_000882</name>
</gene>
<dbReference type="PANTHER" id="PTHR24422:SF27">
    <property type="entry name" value="PROTEIN-GLUTAMATE O-METHYLTRANSFERASE"/>
    <property type="match status" value="1"/>
</dbReference>
<dbReference type="InterPro" id="IPR000673">
    <property type="entry name" value="Sig_transdc_resp-reg_Me-estase"/>
</dbReference>
<evidence type="ECO:0000313" key="12">
    <source>
        <dbReference type="EMBL" id="MDR6300251.1"/>
    </source>
</evidence>
<dbReference type="InterPro" id="IPR003661">
    <property type="entry name" value="HisK_dim/P_dom"/>
</dbReference>
<evidence type="ECO:0000256" key="3">
    <source>
        <dbReference type="ARBA" id="ARBA00022603"/>
    </source>
</evidence>
<dbReference type="PANTHER" id="PTHR24422">
    <property type="entry name" value="CHEMOTAXIS PROTEIN METHYLTRANSFERASE"/>
    <property type="match status" value="1"/>
</dbReference>
<keyword evidence="7" id="KW-0175">Coiled coil</keyword>
<feature type="active site" evidence="6">
    <location>
        <position position="54"/>
    </location>
</feature>
<dbReference type="InterPro" id="IPR000700">
    <property type="entry name" value="PAS-assoc_C"/>
</dbReference>
<dbReference type="InterPro" id="IPR022641">
    <property type="entry name" value="CheR_N"/>
</dbReference>
<dbReference type="Pfam" id="PF01739">
    <property type="entry name" value="CheR"/>
    <property type="match status" value="1"/>
</dbReference>
<proteinExistence type="predicted"/>
<comment type="catalytic activity">
    <reaction evidence="2">
        <text>L-glutamyl-[protein] + S-adenosyl-L-methionine = [protein]-L-glutamate 5-O-methyl ester + S-adenosyl-L-homocysteine</text>
        <dbReference type="Rhea" id="RHEA:24452"/>
        <dbReference type="Rhea" id="RHEA-COMP:10208"/>
        <dbReference type="Rhea" id="RHEA-COMP:10311"/>
        <dbReference type="ChEBI" id="CHEBI:29973"/>
        <dbReference type="ChEBI" id="CHEBI:57856"/>
        <dbReference type="ChEBI" id="CHEBI:59789"/>
        <dbReference type="ChEBI" id="CHEBI:82795"/>
        <dbReference type="EC" id="2.1.1.80"/>
    </reaction>
</comment>
<keyword evidence="5" id="KW-0949">S-adenosyl-L-methionine</keyword>
<dbReference type="CDD" id="cd00082">
    <property type="entry name" value="HisKA"/>
    <property type="match status" value="1"/>
</dbReference>
<dbReference type="Gene3D" id="3.40.50.150">
    <property type="entry name" value="Vaccinia Virus protein VP39"/>
    <property type="match status" value="1"/>
</dbReference>
<keyword evidence="4 12" id="KW-0808">Transferase</keyword>
<dbReference type="GO" id="GO:0008983">
    <property type="term" value="F:protein-glutamate O-methyltransferase activity"/>
    <property type="evidence" value="ECO:0007669"/>
    <property type="project" value="UniProtKB-EC"/>
</dbReference>
<dbReference type="InterPro" id="IPR005467">
    <property type="entry name" value="His_kinase_dom"/>
</dbReference>
<dbReference type="InterPro" id="IPR050903">
    <property type="entry name" value="Bact_Chemotaxis_MeTrfase"/>
</dbReference>
<dbReference type="PROSITE" id="PS50122">
    <property type="entry name" value="CHEB"/>
    <property type="match status" value="1"/>
</dbReference>
<dbReference type="InterPro" id="IPR029063">
    <property type="entry name" value="SAM-dependent_MTases_sf"/>
</dbReference>
<feature type="domain" description="CheB-type methylesterase" evidence="10">
    <location>
        <begin position="15"/>
        <end position="204"/>
    </location>
</feature>
<evidence type="ECO:0000256" key="5">
    <source>
        <dbReference type="ARBA" id="ARBA00022691"/>
    </source>
</evidence>
<dbReference type="CDD" id="cd16434">
    <property type="entry name" value="CheB-CheR_fusion"/>
    <property type="match status" value="1"/>
</dbReference>
<evidence type="ECO:0000259" key="9">
    <source>
        <dbReference type="PROSITE" id="PS50113"/>
    </source>
</evidence>
<dbReference type="SMART" id="SM00388">
    <property type="entry name" value="HisKA"/>
    <property type="match status" value="1"/>
</dbReference>
<dbReference type="InterPro" id="IPR003594">
    <property type="entry name" value="HATPase_dom"/>
</dbReference>
<evidence type="ECO:0000256" key="1">
    <source>
        <dbReference type="ARBA" id="ARBA00000085"/>
    </source>
</evidence>
<dbReference type="PROSITE" id="PS50109">
    <property type="entry name" value="HIS_KIN"/>
    <property type="match status" value="1"/>
</dbReference>
<keyword evidence="3 12" id="KW-0489">Methyltransferase</keyword>
<feature type="domain" description="CheR-type methyltransferase" evidence="11">
    <location>
        <begin position="209"/>
        <end position="461"/>
    </location>
</feature>
<evidence type="ECO:0000256" key="6">
    <source>
        <dbReference type="PROSITE-ProRule" id="PRU00050"/>
    </source>
</evidence>
<dbReference type="SUPFAM" id="SSF47384">
    <property type="entry name" value="Homodimeric domain of signal transducing histidine kinase"/>
    <property type="match status" value="1"/>
</dbReference>
<dbReference type="Pfam" id="PF00512">
    <property type="entry name" value="HisKA"/>
    <property type="match status" value="1"/>
</dbReference>
<dbReference type="Gene3D" id="1.10.287.130">
    <property type="match status" value="1"/>
</dbReference>
<feature type="coiled-coil region" evidence="7">
    <location>
        <begin position="972"/>
        <end position="999"/>
    </location>
</feature>
<dbReference type="EMBL" id="JAVDQA010000002">
    <property type="protein sequence ID" value="MDR6300251.1"/>
    <property type="molecule type" value="Genomic_DNA"/>
</dbReference>
<evidence type="ECO:0000256" key="7">
    <source>
        <dbReference type="SAM" id="Coils"/>
    </source>
</evidence>
<dbReference type="PRINTS" id="PR00996">
    <property type="entry name" value="CHERMTFRASE"/>
</dbReference>
<dbReference type="SUPFAM" id="SSF52738">
    <property type="entry name" value="Methylesterase CheB, C-terminal domain"/>
    <property type="match status" value="1"/>
</dbReference>
<dbReference type="GO" id="GO:0008984">
    <property type="term" value="F:protein-glutamate methylesterase activity"/>
    <property type="evidence" value="ECO:0007669"/>
    <property type="project" value="UniProtKB-EC"/>
</dbReference>
<reference evidence="12 13" key="1">
    <citation type="submission" date="2023-07" db="EMBL/GenBank/DDBJ databases">
        <title>Genomic Encyclopedia of Type Strains, Phase IV (KMG-IV): sequencing the most valuable type-strain genomes for metagenomic binning, comparative biology and taxonomic classification.</title>
        <authorList>
            <person name="Goeker M."/>
        </authorList>
    </citation>
    <scope>NUCLEOTIDE SEQUENCE [LARGE SCALE GENOMIC DNA]</scope>
    <source>
        <strain evidence="12 13">DSM 102814</strain>
    </source>
</reference>
<dbReference type="Gene3D" id="3.40.50.180">
    <property type="entry name" value="Methylesterase CheB, C-terminal domain"/>
    <property type="match status" value="1"/>
</dbReference>
<comment type="caution">
    <text evidence="12">The sequence shown here is derived from an EMBL/GenBank/DDBJ whole genome shotgun (WGS) entry which is preliminary data.</text>
</comment>
<dbReference type="InterPro" id="IPR000014">
    <property type="entry name" value="PAS"/>
</dbReference>
<sequence length="1214" mass="138839">MTKTSQKEINQPQVKNETSRIIAVGASAGGLEALKAFFDNIPESDRNSYIVIQHLSPDYKSMMGELLAKSTHLPIEQIKDKTEILPGRIYLIPPVSNLVIEDEMLHLIDKPKNQKLNLPIDLFLESLANFKKEKAIAIILSGTGSDGTRGIRAIKEQGGMVMVQDPEQAKFDGMPQSALHTGLVDYTLAVEEMGAELQEFINAPLVLQLDEKNIEYDEKTLTKILQLVDEETGLDFREYKYSTLARRIARRINVCKCNSLEEYHNVLLSTPEEIPILYREFLIGVTKFFRDSQVWDILKQDVIPEMVEEHEEGEPLKVWDVACSTGEEAYSLAMCFMEEMERQQKKLEIKIFATDIAQKHLDIGSQGLYAESIVADIETELLHKYFIPKGSGYQVIEKVRRMVIFSKHNIIKNPPFSRMDMVFCRNLLIYFQSSIQKKALNVLHYGLKENGILVLGTSESVHTHREHFEDISRNWKIFRNVFPRKRLKAETLRTSTHHNLSENKTQNTYKRARTNGRTQKQKFVNELNEAILEQFGGASVFIDSDYHILEAIGEFRKYASLPVSGFSTNLLDMMDANLKHVVQSTVKKASKKNKKTRYESAIYEHDGKEKALDLIVKPFRQSNLENETNFVLTFLEKDINLNDIKPVEKVTLNSQTEEYINELEEELKKTKEELQQSLEEIETSNEELQAANEELLASNEELQSTNEELQSVNEEINTVNAENVQKMDDLAQLNADMNNLLESTDIGTIFLDSSLRIRKFTPAIRRHFSLINSDVGRPIDNFTTSFGVSPGKDLVSRCKKVLQTGKILERNILSKEGKNYLQRISPFVNSDDKREGVVITFVDIESLQKAKNKLVASEKRFKSFYEEDPVMHFSVDPNNSLIVQCNEESVEKLGYKSKDEIIGKPIYDLYEDESQLKALKLNKIFQKEGELKNVEQEMLTKDGAIIPVIMHSTAEFDELGNIVTNRFTCVDISELKNTQDELRKQKADLERINRDLEQFVSICSHDLQEPLSTIKFGSDVLGKMYADKLDEKGKNYISYIDQASDRLSNQIKALLDHSRIGRNTEKKLVNTKELVEVVKYDLGKRIRDTQASVHAGSLPKIKAYEVELRLLFQNLLSNALKYISKERKPEIRISAFQEGEYWVFSVMDNGIGISEEDQKNIFTIFNRAPTEEKYEGTGVGLAHVEKIVLLHEGTIWVDSQLGVGSTFYFKIKAK</sequence>
<dbReference type="InterPro" id="IPR022642">
    <property type="entry name" value="CheR_C"/>
</dbReference>
<dbReference type="InterPro" id="IPR036097">
    <property type="entry name" value="HisK_dim/P_sf"/>
</dbReference>
<evidence type="ECO:0000259" key="10">
    <source>
        <dbReference type="PROSITE" id="PS50122"/>
    </source>
</evidence>
<evidence type="ECO:0000259" key="8">
    <source>
        <dbReference type="PROSITE" id="PS50109"/>
    </source>
</evidence>
<feature type="domain" description="Histidine kinase" evidence="8">
    <location>
        <begin position="1002"/>
        <end position="1214"/>
    </location>
</feature>
<accession>A0ABU1K3S1</accession>
<organism evidence="12 13">
    <name type="scientific">Mesonia maritima</name>
    <dbReference type="NCBI Taxonomy" id="1793873"/>
    <lineage>
        <taxon>Bacteria</taxon>
        <taxon>Pseudomonadati</taxon>
        <taxon>Bacteroidota</taxon>
        <taxon>Flavobacteriia</taxon>
        <taxon>Flavobacteriales</taxon>
        <taxon>Flavobacteriaceae</taxon>
        <taxon>Mesonia</taxon>
    </lineage>
</organism>
<dbReference type="Gene3D" id="1.10.155.10">
    <property type="entry name" value="Chemotaxis receptor methyltransferase CheR, N-terminal domain"/>
    <property type="match status" value="1"/>
</dbReference>
<dbReference type="Pfam" id="PF02518">
    <property type="entry name" value="HATPase_c"/>
    <property type="match status" value="1"/>
</dbReference>
<name>A0ABU1K3S1_9FLAO</name>
<dbReference type="InterPro" id="IPR000780">
    <property type="entry name" value="CheR_MeTrfase"/>
</dbReference>
<feature type="active site" evidence="6">
    <location>
        <position position="27"/>
    </location>
</feature>
<dbReference type="Gene3D" id="3.30.565.10">
    <property type="entry name" value="Histidine kinase-like ATPase, C-terminal domain"/>
    <property type="match status" value="1"/>
</dbReference>
<evidence type="ECO:0000256" key="4">
    <source>
        <dbReference type="ARBA" id="ARBA00022679"/>
    </source>
</evidence>
<feature type="active site" evidence="6">
    <location>
        <position position="146"/>
    </location>
</feature>
<dbReference type="Proteomes" id="UP001257659">
    <property type="component" value="Unassembled WGS sequence"/>
</dbReference>
<dbReference type="SMART" id="SM00138">
    <property type="entry name" value="MeTrc"/>
    <property type="match status" value="1"/>
</dbReference>
<dbReference type="InterPro" id="IPR036890">
    <property type="entry name" value="HATPase_C_sf"/>
</dbReference>
<dbReference type="SMART" id="SM00091">
    <property type="entry name" value="PAS"/>
    <property type="match status" value="2"/>
</dbReference>
<evidence type="ECO:0000313" key="13">
    <source>
        <dbReference type="Proteomes" id="UP001257659"/>
    </source>
</evidence>
<keyword evidence="13" id="KW-1185">Reference proteome</keyword>